<dbReference type="EMBL" id="AP014962">
    <property type="protein sequence ID" value="BAS99638.1"/>
    <property type="molecule type" value="Genomic_DNA"/>
</dbReference>
<dbReference type="AlphaFoldDB" id="A0A0P0X1G4"/>
<dbReference type="Gramene" id="Os06t0729800-01">
    <property type="protein sequence ID" value="Os06t0729800-01"/>
    <property type="gene ID" value="Os06g0729800"/>
</dbReference>
<sequence length="70" mass="7867">IGSQGHRGSDLYCSLLLSLFFLPPLFPPGNYPAAVFGDVTIGNFSLFLSEKYRYLFCKCYTKSVFNFGIQ</sequence>
<reference evidence="2 3" key="3">
    <citation type="journal article" date="2013" name="Rice">
        <title>Improvement of the Oryza sativa Nipponbare reference genome using next generation sequence and optical map data.</title>
        <authorList>
            <person name="Kawahara Y."/>
            <person name="de la Bastide M."/>
            <person name="Hamilton J.P."/>
            <person name="Kanamori H."/>
            <person name="McCombie W.R."/>
            <person name="Ouyang S."/>
            <person name="Schwartz D.C."/>
            <person name="Tanaka T."/>
            <person name="Wu J."/>
            <person name="Zhou S."/>
            <person name="Childs K.L."/>
            <person name="Davidson R.M."/>
            <person name="Lin H."/>
            <person name="Quesada-Ocampo L."/>
            <person name="Vaillancourt B."/>
            <person name="Sakai H."/>
            <person name="Lee S.S."/>
            <person name="Kim J."/>
            <person name="Numa H."/>
            <person name="Itoh T."/>
            <person name="Buell C.R."/>
            <person name="Matsumoto T."/>
        </authorList>
    </citation>
    <scope>NUCLEOTIDE SEQUENCE [LARGE SCALE GENOMIC DNA]</scope>
    <source>
        <strain evidence="3">cv. Nipponbare</strain>
    </source>
</reference>
<accession>A0A0P0X1G4</accession>
<keyword evidence="3" id="KW-1185">Reference proteome</keyword>
<proteinExistence type="predicted"/>
<reference evidence="3" key="1">
    <citation type="journal article" date="2005" name="Nature">
        <title>The map-based sequence of the rice genome.</title>
        <authorList>
            <consortium name="International rice genome sequencing project (IRGSP)"/>
            <person name="Matsumoto T."/>
            <person name="Wu J."/>
            <person name="Kanamori H."/>
            <person name="Katayose Y."/>
            <person name="Fujisawa M."/>
            <person name="Namiki N."/>
            <person name="Mizuno H."/>
            <person name="Yamamoto K."/>
            <person name="Antonio B.A."/>
            <person name="Baba T."/>
            <person name="Sakata K."/>
            <person name="Nagamura Y."/>
            <person name="Aoki H."/>
            <person name="Arikawa K."/>
            <person name="Arita K."/>
            <person name="Bito T."/>
            <person name="Chiden Y."/>
            <person name="Fujitsuka N."/>
            <person name="Fukunaka R."/>
            <person name="Hamada M."/>
            <person name="Harada C."/>
            <person name="Hayashi A."/>
            <person name="Hijishita S."/>
            <person name="Honda M."/>
            <person name="Hosokawa S."/>
            <person name="Ichikawa Y."/>
            <person name="Idonuma A."/>
            <person name="Iijima M."/>
            <person name="Ikeda M."/>
            <person name="Ikeno M."/>
            <person name="Ito K."/>
            <person name="Ito S."/>
            <person name="Ito T."/>
            <person name="Ito Y."/>
            <person name="Ito Y."/>
            <person name="Iwabuchi A."/>
            <person name="Kamiya K."/>
            <person name="Karasawa W."/>
            <person name="Kurita K."/>
            <person name="Katagiri S."/>
            <person name="Kikuta A."/>
            <person name="Kobayashi H."/>
            <person name="Kobayashi N."/>
            <person name="Machita K."/>
            <person name="Maehara T."/>
            <person name="Masukawa M."/>
            <person name="Mizubayashi T."/>
            <person name="Mukai Y."/>
            <person name="Nagasaki H."/>
            <person name="Nagata Y."/>
            <person name="Naito S."/>
            <person name="Nakashima M."/>
            <person name="Nakama Y."/>
            <person name="Nakamichi Y."/>
            <person name="Nakamura M."/>
            <person name="Meguro A."/>
            <person name="Negishi M."/>
            <person name="Ohta I."/>
            <person name="Ohta T."/>
            <person name="Okamoto M."/>
            <person name="Ono N."/>
            <person name="Saji S."/>
            <person name="Sakaguchi M."/>
            <person name="Sakai K."/>
            <person name="Shibata M."/>
            <person name="Shimokawa T."/>
            <person name="Song J."/>
            <person name="Takazaki Y."/>
            <person name="Terasawa K."/>
            <person name="Tsugane M."/>
            <person name="Tsuji K."/>
            <person name="Ueda S."/>
            <person name="Waki K."/>
            <person name="Yamagata H."/>
            <person name="Yamamoto M."/>
            <person name="Yamamoto S."/>
            <person name="Yamane H."/>
            <person name="Yoshiki S."/>
            <person name="Yoshihara R."/>
            <person name="Yukawa K."/>
            <person name="Zhong H."/>
            <person name="Yano M."/>
            <person name="Yuan Q."/>
            <person name="Ouyang S."/>
            <person name="Liu J."/>
            <person name="Jones K.M."/>
            <person name="Gansberger K."/>
            <person name="Moffat K."/>
            <person name="Hill J."/>
            <person name="Bera J."/>
            <person name="Fadrosh D."/>
            <person name="Jin S."/>
            <person name="Johri S."/>
            <person name="Kim M."/>
            <person name="Overton L."/>
            <person name="Reardon M."/>
            <person name="Tsitrin T."/>
            <person name="Vuong H."/>
            <person name="Weaver B."/>
            <person name="Ciecko A."/>
            <person name="Tallon L."/>
            <person name="Jackson J."/>
            <person name="Pai G."/>
            <person name="Aken S.V."/>
            <person name="Utterback T."/>
            <person name="Reidmuller S."/>
            <person name="Feldblyum T."/>
            <person name="Hsiao J."/>
            <person name="Zismann V."/>
            <person name="Iobst S."/>
            <person name="de Vazeille A.R."/>
            <person name="Buell C.R."/>
            <person name="Ying K."/>
            <person name="Li Y."/>
            <person name="Lu T."/>
            <person name="Huang Y."/>
            <person name="Zhao Q."/>
            <person name="Feng Q."/>
            <person name="Zhang L."/>
            <person name="Zhu J."/>
            <person name="Weng Q."/>
            <person name="Mu J."/>
            <person name="Lu Y."/>
            <person name="Fan D."/>
            <person name="Liu Y."/>
            <person name="Guan J."/>
            <person name="Zhang Y."/>
            <person name="Yu S."/>
            <person name="Liu X."/>
            <person name="Zhang Y."/>
            <person name="Hong G."/>
            <person name="Han B."/>
            <person name="Choisne N."/>
            <person name="Demange N."/>
            <person name="Orjeda G."/>
            <person name="Samain S."/>
            <person name="Cattolico L."/>
            <person name="Pelletier E."/>
            <person name="Couloux A."/>
            <person name="Segurens B."/>
            <person name="Wincker P."/>
            <person name="D'Hont A."/>
            <person name="Scarpelli C."/>
            <person name="Weissenbach J."/>
            <person name="Salanoubat M."/>
            <person name="Quetier F."/>
            <person name="Yu Y."/>
            <person name="Kim H.R."/>
            <person name="Rambo T."/>
            <person name="Currie J."/>
            <person name="Collura K."/>
            <person name="Luo M."/>
            <person name="Yang T."/>
            <person name="Ammiraju J.S.S."/>
            <person name="Engler F."/>
            <person name="Soderlund C."/>
            <person name="Wing R.A."/>
            <person name="Palmer L.E."/>
            <person name="de la Bastide M."/>
            <person name="Spiegel L."/>
            <person name="Nascimento L."/>
            <person name="Zutavern T."/>
            <person name="O'Shaughnessy A."/>
            <person name="Dike S."/>
            <person name="Dedhia N."/>
            <person name="Preston R."/>
            <person name="Balija V."/>
            <person name="McCombie W.R."/>
            <person name="Chow T."/>
            <person name="Chen H."/>
            <person name="Chung M."/>
            <person name="Chen C."/>
            <person name="Shaw J."/>
            <person name="Wu H."/>
            <person name="Hsiao K."/>
            <person name="Chao Y."/>
            <person name="Chu M."/>
            <person name="Cheng C."/>
            <person name="Hour A."/>
            <person name="Lee P."/>
            <person name="Lin S."/>
            <person name="Lin Y."/>
            <person name="Liou J."/>
            <person name="Liu S."/>
            <person name="Hsing Y."/>
            <person name="Raghuvanshi S."/>
            <person name="Mohanty A."/>
            <person name="Bharti A.K."/>
            <person name="Gaur A."/>
            <person name="Gupta V."/>
            <person name="Kumar D."/>
            <person name="Ravi V."/>
            <person name="Vij S."/>
            <person name="Kapur A."/>
            <person name="Khurana P."/>
            <person name="Khurana P."/>
            <person name="Khurana J.P."/>
            <person name="Tyagi A.K."/>
            <person name="Gaikwad K."/>
            <person name="Singh A."/>
            <person name="Dalal V."/>
            <person name="Srivastava S."/>
            <person name="Dixit A."/>
            <person name="Pal A.K."/>
            <person name="Ghazi I.A."/>
            <person name="Yadav M."/>
            <person name="Pandit A."/>
            <person name="Bhargava A."/>
            <person name="Sureshbabu K."/>
            <person name="Batra K."/>
            <person name="Sharma T.R."/>
            <person name="Mohapatra T."/>
            <person name="Singh N.K."/>
            <person name="Messing J."/>
            <person name="Nelson A.B."/>
            <person name="Fuks G."/>
            <person name="Kavchok S."/>
            <person name="Keizer G."/>
            <person name="Linton E."/>
            <person name="Llaca V."/>
            <person name="Song R."/>
            <person name="Tanyolac B."/>
            <person name="Young S."/>
            <person name="Ho-Il K."/>
            <person name="Hahn J.H."/>
            <person name="Sangsakoo G."/>
            <person name="Vanavichit A."/>
            <person name="de Mattos Luiz.A.T."/>
            <person name="Zimmer P.D."/>
            <person name="Malone G."/>
            <person name="Dellagostin O."/>
            <person name="de Oliveira A.C."/>
            <person name="Bevan M."/>
            <person name="Bancroft I."/>
            <person name="Minx P."/>
            <person name="Cordum H."/>
            <person name="Wilson R."/>
            <person name="Cheng Z."/>
            <person name="Jin W."/>
            <person name="Jiang J."/>
            <person name="Leong S.A."/>
            <person name="Iwama H."/>
            <person name="Gojobori T."/>
            <person name="Itoh T."/>
            <person name="Niimura Y."/>
            <person name="Fujii Y."/>
            <person name="Habara T."/>
            <person name="Sakai H."/>
            <person name="Sato Y."/>
            <person name="Wilson G."/>
            <person name="Kumar K."/>
            <person name="McCouch S."/>
            <person name="Juretic N."/>
            <person name="Hoen D."/>
            <person name="Wright S."/>
            <person name="Bruskiewich R."/>
            <person name="Bureau T."/>
            <person name="Miyao A."/>
            <person name="Hirochika H."/>
            <person name="Nishikawa T."/>
            <person name="Kadowaki K."/>
            <person name="Sugiura M."/>
            <person name="Burr B."/>
            <person name="Sasaki T."/>
        </authorList>
    </citation>
    <scope>NUCLEOTIDE SEQUENCE [LARGE SCALE GENOMIC DNA]</scope>
    <source>
        <strain evidence="3">cv. Nipponbare</strain>
    </source>
</reference>
<keyword evidence="1" id="KW-0732">Signal</keyword>
<evidence type="ECO:0000313" key="2">
    <source>
        <dbReference type="EMBL" id="BAS99638.1"/>
    </source>
</evidence>
<dbReference type="Proteomes" id="UP000059680">
    <property type="component" value="Chromosome 6"/>
</dbReference>
<feature type="chain" id="PRO_5006056936" evidence="1">
    <location>
        <begin position="33"/>
        <end position="70"/>
    </location>
</feature>
<reference evidence="2 3" key="2">
    <citation type="journal article" date="2013" name="Plant Cell Physiol.">
        <title>Rice Annotation Project Database (RAP-DB): an integrative and interactive database for rice genomics.</title>
        <authorList>
            <person name="Sakai H."/>
            <person name="Lee S.S."/>
            <person name="Tanaka T."/>
            <person name="Numa H."/>
            <person name="Kim J."/>
            <person name="Kawahara Y."/>
            <person name="Wakimoto H."/>
            <person name="Yang C.C."/>
            <person name="Iwamoto M."/>
            <person name="Abe T."/>
            <person name="Yamada Y."/>
            <person name="Muto A."/>
            <person name="Inokuchi H."/>
            <person name="Ikemura T."/>
            <person name="Matsumoto T."/>
            <person name="Sasaki T."/>
            <person name="Itoh T."/>
        </authorList>
    </citation>
    <scope>NUCLEOTIDE SEQUENCE [LARGE SCALE GENOMIC DNA]</scope>
    <source>
        <strain evidence="3">cv. Nipponbare</strain>
    </source>
</reference>
<gene>
    <name evidence="2" type="ordered locus">Os06g0729800</name>
    <name evidence="2" type="ORF">OSNPB_060729800</name>
</gene>
<dbReference type="PaxDb" id="39947-A0A0P0X1G4"/>
<protein>
    <submittedName>
        <fullName evidence="2">Os06g0729800 protein</fullName>
    </submittedName>
</protein>
<feature type="signal peptide" evidence="1">
    <location>
        <begin position="1"/>
        <end position="32"/>
    </location>
</feature>
<name>A0A0P0X1G4_ORYSJ</name>
<evidence type="ECO:0000256" key="1">
    <source>
        <dbReference type="SAM" id="SignalP"/>
    </source>
</evidence>
<evidence type="ECO:0000313" key="3">
    <source>
        <dbReference type="Proteomes" id="UP000059680"/>
    </source>
</evidence>
<organism evidence="2 3">
    <name type="scientific">Oryza sativa subsp. japonica</name>
    <name type="common">Rice</name>
    <dbReference type="NCBI Taxonomy" id="39947"/>
    <lineage>
        <taxon>Eukaryota</taxon>
        <taxon>Viridiplantae</taxon>
        <taxon>Streptophyta</taxon>
        <taxon>Embryophyta</taxon>
        <taxon>Tracheophyta</taxon>
        <taxon>Spermatophyta</taxon>
        <taxon>Magnoliopsida</taxon>
        <taxon>Liliopsida</taxon>
        <taxon>Poales</taxon>
        <taxon>Poaceae</taxon>
        <taxon>BOP clade</taxon>
        <taxon>Oryzoideae</taxon>
        <taxon>Oryzeae</taxon>
        <taxon>Oryzinae</taxon>
        <taxon>Oryza</taxon>
        <taxon>Oryza sativa</taxon>
    </lineage>
</organism>
<dbReference type="InParanoid" id="A0A0P0X1G4"/>
<feature type="non-terminal residue" evidence="2">
    <location>
        <position position="1"/>
    </location>
</feature>